<feature type="domain" description="Outer membrane protein beta-barrel" evidence="1">
    <location>
        <begin position="30"/>
        <end position="205"/>
    </location>
</feature>
<evidence type="ECO:0000259" key="1">
    <source>
        <dbReference type="Pfam" id="PF13568"/>
    </source>
</evidence>
<proteinExistence type="predicted"/>
<organism evidence="2">
    <name type="scientific">marine sediment metagenome</name>
    <dbReference type="NCBI Taxonomy" id="412755"/>
    <lineage>
        <taxon>unclassified sequences</taxon>
        <taxon>metagenomes</taxon>
        <taxon>ecological metagenomes</taxon>
    </lineage>
</organism>
<accession>X1H970</accession>
<dbReference type="Gene3D" id="2.40.160.20">
    <property type="match status" value="1"/>
</dbReference>
<gene>
    <name evidence="2" type="ORF">S03H2_50515</name>
</gene>
<dbReference type="Pfam" id="PF13568">
    <property type="entry name" value="OMP_b-brl_2"/>
    <property type="match status" value="1"/>
</dbReference>
<dbReference type="EMBL" id="BARU01031991">
    <property type="protein sequence ID" value="GAH65932.1"/>
    <property type="molecule type" value="Genomic_DNA"/>
</dbReference>
<dbReference type="AlphaFoldDB" id="X1H970"/>
<reference evidence="2" key="1">
    <citation type="journal article" date="2014" name="Front. Microbiol.">
        <title>High frequency of phylogenetically diverse reductive dehalogenase-homologous genes in deep subseafloor sedimentary metagenomes.</title>
        <authorList>
            <person name="Kawai M."/>
            <person name="Futagami T."/>
            <person name="Toyoda A."/>
            <person name="Takaki Y."/>
            <person name="Nishi S."/>
            <person name="Hori S."/>
            <person name="Arai W."/>
            <person name="Tsubouchi T."/>
            <person name="Morono Y."/>
            <person name="Uchiyama I."/>
            <person name="Ito T."/>
            <person name="Fujiyama A."/>
            <person name="Inagaki F."/>
            <person name="Takami H."/>
        </authorList>
    </citation>
    <scope>NUCLEOTIDE SEQUENCE</scope>
    <source>
        <strain evidence="2">Expedition CK06-06</strain>
    </source>
</reference>
<sequence>MKKVTVFMMILTVGVVFTCTLTAQGITAKGVKGGLNMAKFTGDDAELETADPGYLLAYSFGGFVTYKVNDQLTIQPEFLYTVKGSKYEESEEYSEDGVDIKSEVKMDLKMNWLEIPVLAVFQLQDNIKLFAGPYIGLYLSGEMEMEYEYTVSYEGVTESDSDSESEDIEKEDVNSPGFGLVFGGSYSVNSNIAIEARYTLGLKTIDKEPEDWDDGEYEVSDIKNSVIQLLVSYSF</sequence>
<dbReference type="InterPro" id="IPR011250">
    <property type="entry name" value="OMP/PagP_B-barrel"/>
</dbReference>
<evidence type="ECO:0000313" key="2">
    <source>
        <dbReference type="EMBL" id="GAH65932.1"/>
    </source>
</evidence>
<protein>
    <recommendedName>
        <fullName evidence="1">Outer membrane protein beta-barrel domain-containing protein</fullName>
    </recommendedName>
</protein>
<name>X1H970_9ZZZZ</name>
<comment type="caution">
    <text evidence="2">The sequence shown here is derived from an EMBL/GenBank/DDBJ whole genome shotgun (WGS) entry which is preliminary data.</text>
</comment>
<dbReference type="InterPro" id="IPR025665">
    <property type="entry name" value="Beta-barrel_OMP_2"/>
</dbReference>
<dbReference type="SUPFAM" id="SSF56925">
    <property type="entry name" value="OMPA-like"/>
    <property type="match status" value="1"/>
</dbReference>